<evidence type="ECO:0008006" key="3">
    <source>
        <dbReference type="Google" id="ProtNLM"/>
    </source>
</evidence>
<keyword evidence="2" id="KW-1185">Reference proteome</keyword>
<protein>
    <recommendedName>
        <fullName evidence="3">F-box domain-containing protein</fullName>
    </recommendedName>
</protein>
<dbReference type="Proteomes" id="UP000799118">
    <property type="component" value="Unassembled WGS sequence"/>
</dbReference>
<organism evidence="1 2">
    <name type="scientific">Gymnopus androsaceus JB14</name>
    <dbReference type="NCBI Taxonomy" id="1447944"/>
    <lineage>
        <taxon>Eukaryota</taxon>
        <taxon>Fungi</taxon>
        <taxon>Dikarya</taxon>
        <taxon>Basidiomycota</taxon>
        <taxon>Agaricomycotina</taxon>
        <taxon>Agaricomycetes</taxon>
        <taxon>Agaricomycetidae</taxon>
        <taxon>Agaricales</taxon>
        <taxon>Marasmiineae</taxon>
        <taxon>Omphalotaceae</taxon>
        <taxon>Gymnopus</taxon>
    </lineage>
</organism>
<dbReference type="OrthoDB" id="2853687at2759"/>
<reference evidence="1" key="1">
    <citation type="journal article" date="2019" name="Environ. Microbiol.">
        <title>Fungal ecological strategies reflected in gene transcription - a case study of two litter decomposers.</title>
        <authorList>
            <person name="Barbi F."/>
            <person name="Kohler A."/>
            <person name="Barry K."/>
            <person name="Baskaran P."/>
            <person name="Daum C."/>
            <person name="Fauchery L."/>
            <person name="Ihrmark K."/>
            <person name="Kuo A."/>
            <person name="LaButti K."/>
            <person name="Lipzen A."/>
            <person name="Morin E."/>
            <person name="Grigoriev I.V."/>
            <person name="Henrissat B."/>
            <person name="Lindahl B."/>
            <person name="Martin F."/>
        </authorList>
    </citation>
    <scope>NUCLEOTIDE SEQUENCE</scope>
    <source>
        <strain evidence="1">JB14</strain>
    </source>
</reference>
<evidence type="ECO:0000313" key="1">
    <source>
        <dbReference type="EMBL" id="KAE9405823.1"/>
    </source>
</evidence>
<proteinExistence type="predicted"/>
<evidence type="ECO:0000313" key="2">
    <source>
        <dbReference type="Proteomes" id="UP000799118"/>
    </source>
</evidence>
<sequence length="228" mass="26471">MLAMQPPVHILDNDSLTKIFSACVALEDSLEDSVHKDACLDTRRSPWILGQVCRRWRHSVLSSPLLWTSVSLWLDHPHCDDRRIRFLFNLYLSRSASCNLDVIIQSETCFRNRPSNLNPLLSSSSRWRTLTMNIPISSYQFFSTLTGFLESLEVLHIRHPYRNKPQALVGDLSNLTDGIRIFKFCHNLKRLSLQDIPFPRDVFHLPWTGDPTFQRAFVVELDFELCDL</sequence>
<gene>
    <name evidence="1" type="ORF">BT96DRAFT_305742</name>
</gene>
<dbReference type="EMBL" id="ML769406">
    <property type="protein sequence ID" value="KAE9405823.1"/>
    <property type="molecule type" value="Genomic_DNA"/>
</dbReference>
<accession>A0A6A4I7I2</accession>
<name>A0A6A4I7I2_9AGAR</name>
<dbReference type="AlphaFoldDB" id="A0A6A4I7I2"/>